<accession>A0A1Q2KYX5</accession>
<proteinExistence type="predicted"/>
<organism evidence="2 3">
    <name type="scientific">Planococcus lenghuensis</name>
    <dbReference type="NCBI Taxonomy" id="2213202"/>
    <lineage>
        <taxon>Bacteria</taxon>
        <taxon>Bacillati</taxon>
        <taxon>Bacillota</taxon>
        <taxon>Bacilli</taxon>
        <taxon>Bacillales</taxon>
        <taxon>Caryophanaceae</taxon>
        <taxon>Planococcus</taxon>
    </lineage>
</organism>
<dbReference type="AlphaFoldDB" id="A0A1Q2KYX5"/>
<dbReference type="KEGG" id="pmar:B0X71_09935"/>
<dbReference type="Proteomes" id="UP000188184">
    <property type="component" value="Chromosome"/>
</dbReference>
<evidence type="ECO:0000313" key="2">
    <source>
        <dbReference type="EMBL" id="AQQ53363.1"/>
    </source>
</evidence>
<evidence type="ECO:0000313" key="3">
    <source>
        <dbReference type="Proteomes" id="UP000188184"/>
    </source>
</evidence>
<reference evidence="2 3" key="1">
    <citation type="submission" date="2017-02" db="EMBL/GenBank/DDBJ databases">
        <title>The complete genomic sequence of a novel cold adapted crude oil-degrading bacterium Planococcus qaidamina Y42.</title>
        <authorList>
            <person name="Yang R."/>
        </authorList>
    </citation>
    <scope>NUCLEOTIDE SEQUENCE [LARGE SCALE GENOMIC DNA]</scope>
    <source>
        <strain evidence="2 3">Y42</strain>
    </source>
</reference>
<name>A0A1Q2KYX5_9BACL</name>
<keyword evidence="3" id="KW-1185">Reference proteome</keyword>
<gene>
    <name evidence="2" type="ORF">B0X71_09935</name>
</gene>
<dbReference type="EMBL" id="CP019640">
    <property type="protein sequence ID" value="AQQ53363.1"/>
    <property type="molecule type" value="Genomic_DNA"/>
</dbReference>
<sequence length="96" mass="10128">MNPSNGIAEIEPVQPALTETAVQQPALTEVQEPEEIKTDISEAAAEEPPAVELEPELAGLTPALIEIPAIGKHAEVIVISKGKNSLAPLFLLLNDL</sequence>
<evidence type="ECO:0000256" key="1">
    <source>
        <dbReference type="SAM" id="MobiDB-lite"/>
    </source>
</evidence>
<dbReference type="RefSeq" id="WP_077589253.1">
    <property type="nucleotide sequence ID" value="NZ_CP019640.1"/>
</dbReference>
<protein>
    <submittedName>
        <fullName evidence="2">Uncharacterized protein</fullName>
    </submittedName>
</protein>
<feature type="region of interest" description="Disordered" evidence="1">
    <location>
        <begin position="25"/>
        <end position="50"/>
    </location>
</feature>